<dbReference type="EMBL" id="JBHSCW010000007">
    <property type="protein sequence ID" value="MFC4352612.1"/>
    <property type="molecule type" value="Genomic_DNA"/>
</dbReference>
<comment type="caution">
    <text evidence="2">The sequence shown here is derived from an EMBL/GenBank/DDBJ whole genome shotgun (WGS) entry which is preliminary data.</text>
</comment>
<dbReference type="InterPro" id="IPR012312">
    <property type="entry name" value="Hemerythrin-like"/>
</dbReference>
<feature type="domain" description="Hemerythrin-like" evidence="1">
    <location>
        <begin position="33"/>
        <end position="168"/>
    </location>
</feature>
<dbReference type="Gene3D" id="1.20.120.520">
    <property type="entry name" value="nmb1532 protein domain like"/>
    <property type="match status" value="1"/>
</dbReference>
<organism evidence="2 3">
    <name type="scientific">Fodinicurvata halophila</name>
    <dbReference type="NCBI Taxonomy" id="1419723"/>
    <lineage>
        <taxon>Bacteria</taxon>
        <taxon>Pseudomonadati</taxon>
        <taxon>Pseudomonadota</taxon>
        <taxon>Alphaproteobacteria</taxon>
        <taxon>Rhodospirillales</taxon>
        <taxon>Rhodovibrionaceae</taxon>
        <taxon>Fodinicurvata</taxon>
    </lineage>
</organism>
<dbReference type="RefSeq" id="WP_382422965.1">
    <property type="nucleotide sequence ID" value="NZ_JBHSCW010000007.1"/>
</dbReference>
<reference evidence="3" key="1">
    <citation type="journal article" date="2019" name="Int. J. Syst. Evol. Microbiol.">
        <title>The Global Catalogue of Microorganisms (GCM) 10K type strain sequencing project: providing services to taxonomists for standard genome sequencing and annotation.</title>
        <authorList>
            <consortium name="The Broad Institute Genomics Platform"/>
            <consortium name="The Broad Institute Genome Sequencing Center for Infectious Disease"/>
            <person name="Wu L."/>
            <person name="Ma J."/>
        </authorList>
    </citation>
    <scope>NUCLEOTIDE SEQUENCE [LARGE SCALE GENOMIC DNA]</scope>
    <source>
        <strain evidence="3">CECT 8472</strain>
    </source>
</reference>
<accession>A0ABV8UMV3</accession>
<evidence type="ECO:0000313" key="3">
    <source>
        <dbReference type="Proteomes" id="UP001595799"/>
    </source>
</evidence>
<keyword evidence="3" id="KW-1185">Reference proteome</keyword>
<dbReference type="Pfam" id="PF01814">
    <property type="entry name" value="Hemerythrin"/>
    <property type="match status" value="1"/>
</dbReference>
<dbReference type="Proteomes" id="UP001595799">
    <property type="component" value="Unassembled WGS sequence"/>
</dbReference>
<protein>
    <submittedName>
        <fullName evidence="2">Hemerythrin domain-containing protein</fullName>
    </submittedName>
</protein>
<sequence>MMGAGRESGSGNHPAAPGALLLAPVDTRLFERPLDHLVAENTRLLRVCAQLELIALNAGRLAPYSTPVLLAYLRWDYPRHLDWLDHRFLPQLEHACFVGDSIQGPVAQLVLEHGVDRGRAARLAGILSDYSESPHDGLEQRLAISGDAFAEAQKRHVAWMDLVILPLAQSRLSERNLQDLSQGLHVHYG</sequence>
<proteinExistence type="predicted"/>
<name>A0ABV8UMV3_9PROT</name>
<gene>
    <name evidence="2" type="ORF">ACFOW6_13755</name>
</gene>
<evidence type="ECO:0000259" key="1">
    <source>
        <dbReference type="Pfam" id="PF01814"/>
    </source>
</evidence>
<evidence type="ECO:0000313" key="2">
    <source>
        <dbReference type="EMBL" id="MFC4352612.1"/>
    </source>
</evidence>